<name>A0ABW6LE95_9ACTN</name>
<accession>A0ABW6LE95</accession>
<dbReference type="Proteomes" id="UP001601288">
    <property type="component" value="Unassembled WGS sequence"/>
</dbReference>
<feature type="compositionally biased region" description="Basic and acidic residues" evidence="1">
    <location>
        <begin position="86"/>
        <end position="99"/>
    </location>
</feature>
<sequence>MHATIRAHRARKARSPRWTDRRPRPASIRSTSVTVSAARACLARSYRYGERRSMPWLKTRVERGETALRFGAYGRPVPFPPVDRSMLPREERVGRPQRP</sequence>
<dbReference type="EMBL" id="JBIAFP010000008">
    <property type="protein sequence ID" value="MFE9226181.1"/>
    <property type="molecule type" value="Genomic_DNA"/>
</dbReference>
<feature type="compositionally biased region" description="Basic residues" evidence="1">
    <location>
        <begin position="1"/>
        <end position="15"/>
    </location>
</feature>
<feature type="region of interest" description="Disordered" evidence="1">
    <location>
        <begin position="79"/>
        <end position="99"/>
    </location>
</feature>
<gene>
    <name evidence="2" type="ORF">ACFYM3_16380</name>
</gene>
<organism evidence="2 3">
    <name type="scientific">Streptomyces massasporeus</name>
    <dbReference type="NCBI Taxonomy" id="67324"/>
    <lineage>
        <taxon>Bacteria</taxon>
        <taxon>Bacillati</taxon>
        <taxon>Actinomycetota</taxon>
        <taxon>Actinomycetes</taxon>
        <taxon>Kitasatosporales</taxon>
        <taxon>Streptomycetaceae</taxon>
        <taxon>Streptomyces</taxon>
    </lineage>
</organism>
<reference evidence="2 3" key="1">
    <citation type="submission" date="2024-10" db="EMBL/GenBank/DDBJ databases">
        <title>The Natural Products Discovery Center: Release of the First 8490 Sequenced Strains for Exploring Actinobacteria Biosynthetic Diversity.</title>
        <authorList>
            <person name="Kalkreuter E."/>
            <person name="Kautsar S.A."/>
            <person name="Yang D."/>
            <person name="Bader C.D."/>
            <person name="Teijaro C.N."/>
            <person name="Fluegel L."/>
            <person name="Davis C.M."/>
            <person name="Simpson J.R."/>
            <person name="Lauterbach L."/>
            <person name="Steele A.D."/>
            <person name="Gui C."/>
            <person name="Meng S."/>
            <person name="Li G."/>
            <person name="Viehrig K."/>
            <person name="Ye F."/>
            <person name="Su P."/>
            <person name="Kiefer A.F."/>
            <person name="Nichols A."/>
            <person name="Cepeda A.J."/>
            <person name="Yan W."/>
            <person name="Fan B."/>
            <person name="Jiang Y."/>
            <person name="Adhikari A."/>
            <person name="Zheng C.-J."/>
            <person name="Schuster L."/>
            <person name="Cowan T.M."/>
            <person name="Smanski M.J."/>
            <person name="Chevrette M.G."/>
            <person name="De Carvalho L.P.S."/>
            <person name="Shen B."/>
        </authorList>
    </citation>
    <scope>NUCLEOTIDE SEQUENCE [LARGE SCALE GENOMIC DNA]</scope>
    <source>
        <strain evidence="2 3">NPDC007066</strain>
    </source>
</reference>
<keyword evidence="3" id="KW-1185">Reference proteome</keyword>
<proteinExistence type="predicted"/>
<feature type="region of interest" description="Disordered" evidence="1">
    <location>
        <begin position="1"/>
        <end position="32"/>
    </location>
</feature>
<dbReference type="RefSeq" id="WP_358278695.1">
    <property type="nucleotide sequence ID" value="NZ_JBEYGJ010000003.1"/>
</dbReference>
<evidence type="ECO:0000256" key="1">
    <source>
        <dbReference type="SAM" id="MobiDB-lite"/>
    </source>
</evidence>
<protein>
    <submittedName>
        <fullName evidence="2">Uncharacterized protein</fullName>
    </submittedName>
</protein>
<evidence type="ECO:0000313" key="3">
    <source>
        <dbReference type="Proteomes" id="UP001601288"/>
    </source>
</evidence>
<evidence type="ECO:0000313" key="2">
    <source>
        <dbReference type="EMBL" id="MFE9226181.1"/>
    </source>
</evidence>
<comment type="caution">
    <text evidence="2">The sequence shown here is derived from an EMBL/GenBank/DDBJ whole genome shotgun (WGS) entry which is preliminary data.</text>
</comment>